<keyword evidence="3" id="KW-0732">Signal</keyword>
<accession>A0A4S3ZQ79</accession>
<dbReference type="EMBL" id="SSNZ01000011">
    <property type="protein sequence ID" value="THF47704.1"/>
    <property type="molecule type" value="Genomic_DNA"/>
</dbReference>
<dbReference type="InterPro" id="IPR003423">
    <property type="entry name" value="OMP_efflux"/>
</dbReference>
<evidence type="ECO:0000256" key="3">
    <source>
        <dbReference type="SAM" id="SignalP"/>
    </source>
</evidence>
<dbReference type="OrthoDB" id="9791261at2"/>
<keyword evidence="2" id="KW-0175">Coiled coil</keyword>
<evidence type="ECO:0000313" key="5">
    <source>
        <dbReference type="Proteomes" id="UP000307507"/>
    </source>
</evidence>
<evidence type="ECO:0000256" key="1">
    <source>
        <dbReference type="ARBA" id="ARBA00007613"/>
    </source>
</evidence>
<dbReference type="GO" id="GO:0015562">
    <property type="term" value="F:efflux transmembrane transporter activity"/>
    <property type="evidence" value="ECO:0007669"/>
    <property type="project" value="InterPro"/>
</dbReference>
<dbReference type="AlphaFoldDB" id="A0A4S3ZQ79"/>
<feature type="chain" id="PRO_5020361846" evidence="3">
    <location>
        <begin position="16"/>
        <end position="417"/>
    </location>
</feature>
<protein>
    <submittedName>
        <fullName evidence="4">TolC family protein</fullName>
    </submittedName>
</protein>
<organism evidence="4 5">
    <name type="scientific">Flavobacterium supellecticarium</name>
    <dbReference type="NCBI Taxonomy" id="2565924"/>
    <lineage>
        <taxon>Bacteria</taxon>
        <taxon>Pseudomonadati</taxon>
        <taxon>Bacteroidota</taxon>
        <taxon>Flavobacteriia</taxon>
        <taxon>Flavobacteriales</taxon>
        <taxon>Flavobacteriaceae</taxon>
        <taxon>Flavobacterium</taxon>
    </lineage>
</organism>
<evidence type="ECO:0000256" key="2">
    <source>
        <dbReference type="SAM" id="Coils"/>
    </source>
</evidence>
<reference evidence="4 5" key="1">
    <citation type="submission" date="2019-04" db="EMBL/GenBank/DDBJ databases">
        <title>Flavobacterium sp. nov. isolated from construction timber.</title>
        <authorList>
            <person name="Lin S.-Y."/>
            <person name="Chang C.-T."/>
            <person name="Young C.-C."/>
        </authorList>
    </citation>
    <scope>NUCLEOTIDE SEQUENCE [LARGE SCALE GENOMIC DNA]</scope>
    <source>
        <strain evidence="4 5">CC-CTC003</strain>
    </source>
</reference>
<name>A0A4S3ZQ79_9FLAO</name>
<gene>
    <name evidence="4" type="ORF">E6C50_16655</name>
</gene>
<evidence type="ECO:0000313" key="4">
    <source>
        <dbReference type="EMBL" id="THF47704.1"/>
    </source>
</evidence>
<dbReference type="RefSeq" id="WP_136404377.1">
    <property type="nucleotide sequence ID" value="NZ_SSNZ01000011.1"/>
</dbReference>
<dbReference type="Gene3D" id="1.20.1600.10">
    <property type="entry name" value="Outer membrane efflux proteins (OEP)"/>
    <property type="match status" value="1"/>
</dbReference>
<proteinExistence type="inferred from homology"/>
<sequence>MKLKLLLIFALVVMAKDVAVSQTVYDIKTALQTAKANNRELKSEQLTVQVAQADVVTAKLRPNLTLNNQTLQLAESAHYAPGTQWSNAQNRQVWWQLTKQFQLPSQRKNKIDVANKSVAVSEATYKDFERNLLTDVAMKWLDVWLAQKKWQTALMAKNNWDTLVTINKNRLKNQVITTTDYNRTELVANQYNLLSQTSKQDYLNKLNTLKFALGVSNDIAIASDDAVELSALQNQDQMLQNAIENRSDINVLKNNVEMMKSNISLQKSMAYPQPELGAIYNPQNSVPYVGIYATIDLPFFDRNQGEIKKSQVTKDKAEQELATSQERIKTEIGNAYASYKQFEQNAGNLKKMKEQSYQILSNVKYAYMRGGTTLIDFLEAQRTWYDSQENYYEAVYQHKESYIQLLYTTGLINQIAQ</sequence>
<comment type="caution">
    <text evidence="4">The sequence shown here is derived from an EMBL/GenBank/DDBJ whole genome shotgun (WGS) entry which is preliminary data.</text>
</comment>
<dbReference type="InterPro" id="IPR010131">
    <property type="entry name" value="MdtP/NodT-like"/>
</dbReference>
<dbReference type="PANTHER" id="PTHR30203">
    <property type="entry name" value="OUTER MEMBRANE CATION EFFLUX PROTEIN"/>
    <property type="match status" value="1"/>
</dbReference>
<dbReference type="PANTHER" id="PTHR30203:SF24">
    <property type="entry name" value="BLR4935 PROTEIN"/>
    <property type="match status" value="1"/>
</dbReference>
<dbReference type="Pfam" id="PF02321">
    <property type="entry name" value="OEP"/>
    <property type="match status" value="1"/>
</dbReference>
<keyword evidence="5" id="KW-1185">Reference proteome</keyword>
<dbReference type="Proteomes" id="UP000307507">
    <property type="component" value="Unassembled WGS sequence"/>
</dbReference>
<comment type="similarity">
    <text evidence="1">Belongs to the outer membrane factor (OMF) (TC 1.B.17) family.</text>
</comment>
<feature type="signal peptide" evidence="3">
    <location>
        <begin position="1"/>
        <end position="15"/>
    </location>
</feature>
<dbReference type="SUPFAM" id="SSF56954">
    <property type="entry name" value="Outer membrane efflux proteins (OEP)"/>
    <property type="match status" value="1"/>
</dbReference>
<feature type="coiled-coil region" evidence="2">
    <location>
        <begin position="307"/>
        <end position="334"/>
    </location>
</feature>